<name>A0A8X8LAA2_CALTT</name>
<sequence length="158" mass="18694">MMKVKAPFTNEVYEILSREEIQNIITSLAPENIVRTAHEGYIPGIKTGYAAVNLVTGELESKSLQQNEHHTGVDALWVAIYKIGPNPPDWPMEEIYTDEEIRTWKNSEEYEEGICIDEFHQIDPIEIYEREIEAEIYHFNLDWEWINDQLDRWYVEVY</sequence>
<protein>
    <submittedName>
        <fullName evidence="1">Uncharacterized protein</fullName>
    </submittedName>
</protein>
<organism evidence="1 2">
    <name type="scientific">Caldalkalibacillus thermarum (strain TA2.A1)</name>
    <dbReference type="NCBI Taxonomy" id="986075"/>
    <lineage>
        <taxon>Bacteria</taxon>
        <taxon>Bacillati</taxon>
        <taxon>Bacillota</taxon>
        <taxon>Bacilli</taxon>
        <taxon>Bacillales</taxon>
        <taxon>Bacillaceae</taxon>
        <taxon>Caldalkalibacillus</taxon>
    </lineage>
</organism>
<accession>A0A8X8LAA2</accession>
<evidence type="ECO:0000313" key="1">
    <source>
        <dbReference type="EMBL" id="QZT33698.1"/>
    </source>
</evidence>
<gene>
    <name evidence="1" type="ORF">HUR95_15975</name>
</gene>
<dbReference type="Proteomes" id="UP000825179">
    <property type="component" value="Chromosome"/>
</dbReference>
<dbReference type="EMBL" id="CP082237">
    <property type="protein sequence ID" value="QZT33698.1"/>
    <property type="molecule type" value="Genomic_DNA"/>
</dbReference>
<keyword evidence="2" id="KW-1185">Reference proteome</keyword>
<evidence type="ECO:0000313" key="2">
    <source>
        <dbReference type="Proteomes" id="UP000825179"/>
    </source>
</evidence>
<dbReference type="AlphaFoldDB" id="A0A8X8LAA2"/>
<proteinExistence type="predicted"/>
<reference evidence="1 2" key="1">
    <citation type="journal article" date="2020" name="Extremophiles">
        <title>Genomic analysis of Caldalkalibacillus thermarum TA2.A1 reveals aerobic alkaliphilic metabolism and evolutionary hallmarks linking alkaliphilic bacteria and plant life.</title>
        <authorList>
            <person name="de Jong S.I."/>
            <person name="van den Broek M.A."/>
            <person name="Merkel A.Y."/>
            <person name="de la Torre Cortes P."/>
            <person name="Kalamorz F."/>
            <person name="Cook G.M."/>
            <person name="van Loosdrecht M.C.M."/>
            <person name="McMillan D.G.G."/>
        </authorList>
    </citation>
    <scope>NUCLEOTIDE SEQUENCE [LARGE SCALE GENOMIC DNA]</scope>
    <source>
        <strain evidence="1 2">TA2.A1</strain>
    </source>
</reference>
<dbReference type="KEGG" id="cthu:HUR95_15975"/>